<reference evidence="6" key="1">
    <citation type="submission" date="2025-08" db="UniProtKB">
        <authorList>
            <consortium name="Ensembl"/>
        </authorList>
    </citation>
    <scope>IDENTIFICATION</scope>
</reference>
<dbReference type="FunFam" id="3.40.50.2000:FF:000203">
    <property type="entry name" value="UDP-glucuronosyltransferase"/>
    <property type="match status" value="1"/>
</dbReference>
<comment type="similarity">
    <text evidence="1 4">Belongs to the UDP-glycosyltransferase family.</text>
</comment>
<dbReference type="CTD" id="100415794"/>
<dbReference type="Gene3D" id="3.40.50.2000">
    <property type="entry name" value="Glycogen Phosphorylase B"/>
    <property type="match status" value="2"/>
</dbReference>
<dbReference type="GO" id="GO:0016020">
    <property type="term" value="C:membrane"/>
    <property type="evidence" value="ECO:0007669"/>
    <property type="project" value="UniProtKB-SubCell"/>
</dbReference>
<evidence type="ECO:0000256" key="4">
    <source>
        <dbReference type="RuleBase" id="RU003718"/>
    </source>
</evidence>
<keyword evidence="5" id="KW-1133">Transmembrane helix</keyword>
<reference evidence="6" key="2">
    <citation type="submission" date="2025-09" db="UniProtKB">
        <authorList>
            <consortium name="Ensembl"/>
        </authorList>
    </citation>
    <scope>IDENTIFICATION</scope>
</reference>
<comment type="catalytic activity">
    <reaction evidence="5">
        <text>glucuronate acceptor + UDP-alpha-D-glucuronate = acceptor beta-D-glucuronoside + UDP + H(+)</text>
        <dbReference type="Rhea" id="RHEA:21032"/>
        <dbReference type="ChEBI" id="CHEBI:15378"/>
        <dbReference type="ChEBI" id="CHEBI:58052"/>
        <dbReference type="ChEBI" id="CHEBI:58223"/>
        <dbReference type="ChEBI" id="CHEBI:132367"/>
        <dbReference type="ChEBI" id="CHEBI:132368"/>
        <dbReference type="EC" id="2.4.1.17"/>
    </reaction>
</comment>
<dbReference type="PANTHER" id="PTHR48043:SF63">
    <property type="entry name" value="UDP GLUCURONOSYLTRANSFERASE 5 FAMILY, POLYPEPTIDE F1-RELATED"/>
    <property type="match status" value="1"/>
</dbReference>
<evidence type="ECO:0000256" key="1">
    <source>
        <dbReference type="ARBA" id="ARBA00009995"/>
    </source>
</evidence>
<dbReference type="PANTHER" id="PTHR48043">
    <property type="entry name" value="EG:EG0003.4 PROTEIN-RELATED"/>
    <property type="match status" value="1"/>
</dbReference>
<evidence type="ECO:0000256" key="5">
    <source>
        <dbReference type="RuleBase" id="RU362059"/>
    </source>
</evidence>
<keyword evidence="2 4" id="KW-0328">Glycosyltransferase</keyword>
<dbReference type="InterPro" id="IPR050271">
    <property type="entry name" value="UDP-glycosyltransferase"/>
</dbReference>
<dbReference type="RefSeq" id="XP_016348911.1">
    <property type="nucleotide sequence ID" value="XM_016493425.1"/>
</dbReference>
<dbReference type="FunFam" id="3.40.50.2000:FF:000021">
    <property type="entry name" value="UDP-glucuronosyltransferase"/>
    <property type="match status" value="1"/>
</dbReference>
<dbReference type="Proteomes" id="UP000472260">
    <property type="component" value="Unassembled WGS sequence"/>
</dbReference>
<organism evidence="6 7">
    <name type="scientific">Sinocyclocheilus anshuiensis</name>
    <dbReference type="NCBI Taxonomy" id="1608454"/>
    <lineage>
        <taxon>Eukaryota</taxon>
        <taxon>Metazoa</taxon>
        <taxon>Chordata</taxon>
        <taxon>Craniata</taxon>
        <taxon>Vertebrata</taxon>
        <taxon>Euteleostomi</taxon>
        <taxon>Actinopterygii</taxon>
        <taxon>Neopterygii</taxon>
        <taxon>Teleostei</taxon>
        <taxon>Ostariophysi</taxon>
        <taxon>Cypriniformes</taxon>
        <taxon>Cyprinidae</taxon>
        <taxon>Cyprininae</taxon>
        <taxon>Sinocyclocheilus</taxon>
    </lineage>
</organism>
<keyword evidence="5" id="KW-0812">Transmembrane</keyword>
<keyword evidence="5" id="KW-0472">Membrane</keyword>
<dbReference type="InterPro" id="IPR002213">
    <property type="entry name" value="UDP_glucos_trans"/>
</dbReference>
<dbReference type="InterPro" id="IPR035595">
    <property type="entry name" value="UDP_glycos_trans_CS"/>
</dbReference>
<dbReference type="PROSITE" id="PS00375">
    <property type="entry name" value="UDPGT"/>
    <property type="match status" value="1"/>
</dbReference>
<dbReference type="AlphaFoldDB" id="A0A671RD94"/>
<keyword evidence="7" id="KW-1185">Reference proteome</keyword>
<comment type="subcellular location">
    <subcellularLocation>
        <location evidence="5">Membrane</location>
        <topology evidence="5">Single-pass membrane protein</topology>
    </subcellularLocation>
</comment>
<dbReference type="PROSITE" id="PS51257">
    <property type="entry name" value="PROKAR_LIPOPROTEIN"/>
    <property type="match status" value="1"/>
</dbReference>
<keyword evidence="3 4" id="KW-0808">Transferase</keyword>
<feature type="transmembrane region" description="Helical" evidence="5">
    <location>
        <begin position="497"/>
        <end position="520"/>
    </location>
</feature>
<dbReference type="KEGG" id="sanh:107693893"/>
<sequence length="532" mass="60328">MKSLSNQSHVIVGLFLVFSVFTLSCSGGKILLYPVDGSHWVNMKVLIEELHSRGHSITVIRPKSSWYIMEKSPLYTSITIADEISEFDNFFEEYLWKVIEIERGDASGLSFLKLQVDLFSMLSKAHYIICKMVSAILEDKMLVKRLQDERYDLVLTDPALAGGVILAHYLKLPLVLNVRWITTGEGHFAIAPSPMSYVPLLGSGHTDKMSFTQRVRNVLFHSFTFFQDRFVVGPHYDALIDKYLDNKTDIVSLIQAADIWLTRTDFVFEFPRPTMPNVVYMGGFQCKPSKPLPADLEVFVQSSGDHGFIIMSLGTLVKSIPADMANDIAAAFASLPQKVIWRHLGDRPSTVGNNTLIVDWIPQNDLLGHSKIKAFVAHGGTNGVQEAIYHGVPILGVPLFFDQFDNLIRIQEKGAGKILKLSEFSSRTFGQALRELLSNASYRTNMQRLSSLHRDQLMRPLDSAVFWIEYVMRNKGATHLRSEFYKMPWYSYHSVDVLLVLFTVVVVFVFSVVAIIRYVCYKTCCKRKIKNE</sequence>
<dbReference type="GeneID" id="107693893"/>
<dbReference type="EC" id="2.4.1.17" evidence="5"/>
<dbReference type="SUPFAM" id="SSF53756">
    <property type="entry name" value="UDP-Glycosyltransferase/glycogen phosphorylase"/>
    <property type="match status" value="1"/>
</dbReference>
<accession>A0A671RD94</accession>
<name>A0A671RD94_9TELE</name>
<dbReference type="OrthoDB" id="5835829at2759"/>
<dbReference type="Ensembl" id="ENSSANT00000086535.1">
    <property type="protein sequence ID" value="ENSSANP00000081428.1"/>
    <property type="gene ID" value="ENSSANG00000040472.1"/>
</dbReference>
<proteinExistence type="inferred from homology"/>
<evidence type="ECO:0000313" key="6">
    <source>
        <dbReference type="Ensembl" id="ENSSANP00000081428.1"/>
    </source>
</evidence>
<gene>
    <name evidence="6" type="primary">ugt5d1</name>
</gene>
<dbReference type="CDD" id="cd03784">
    <property type="entry name" value="GT1_Gtf-like"/>
    <property type="match status" value="1"/>
</dbReference>
<evidence type="ECO:0000256" key="2">
    <source>
        <dbReference type="ARBA" id="ARBA00022676"/>
    </source>
</evidence>
<protein>
    <recommendedName>
        <fullName evidence="5">UDP-glucuronosyltransferase</fullName>
        <ecNumber evidence="5">2.4.1.17</ecNumber>
    </recommendedName>
</protein>
<dbReference type="Pfam" id="PF00201">
    <property type="entry name" value="UDPGT"/>
    <property type="match status" value="1"/>
</dbReference>
<dbReference type="GO" id="GO:0015020">
    <property type="term" value="F:glucuronosyltransferase activity"/>
    <property type="evidence" value="ECO:0007669"/>
    <property type="project" value="UniProtKB-EC"/>
</dbReference>
<evidence type="ECO:0000313" key="7">
    <source>
        <dbReference type="Proteomes" id="UP000472260"/>
    </source>
</evidence>
<evidence type="ECO:0000256" key="3">
    <source>
        <dbReference type="ARBA" id="ARBA00022679"/>
    </source>
</evidence>